<keyword evidence="12 21" id="KW-0675">Receptor</keyword>
<dbReference type="Pfam" id="PF00593">
    <property type="entry name" value="TonB_dep_Rec_b-barrel"/>
    <property type="match status" value="1"/>
</dbReference>
<keyword evidence="8" id="KW-0408">Iron</keyword>
<feature type="short sequence motif" description="TonB box" evidence="15">
    <location>
        <begin position="67"/>
        <end position="73"/>
    </location>
</feature>
<evidence type="ECO:0000256" key="15">
    <source>
        <dbReference type="PROSITE-ProRule" id="PRU10143"/>
    </source>
</evidence>
<dbReference type="SUPFAM" id="SSF56935">
    <property type="entry name" value="Porins"/>
    <property type="match status" value="1"/>
</dbReference>
<dbReference type="InterPro" id="IPR039426">
    <property type="entry name" value="TonB-dep_rcpt-like"/>
</dbReference>
<dbReference type="PROSITE" id="PS00430">
    <property type="entry name" value="TONB_DEPENDENT_REC_1"/>
    <property type="match status" value="1"/>
</dbReference>
<feature type="chain" id="PRO_5045490722" evidence="18">
    <location>
        <begin position="37"/>
        <end position="738"/>
    </location>
</feature>
<keyword evidence="3 14" id="KW-0813">Transport</keyword>
<proteinExistence type="inferred from homology"/>
<evidence type="ECO:0000256" key="2">
    <source>
        <dbReference type="ARBA" id="ARBA00009810"/>
    </source>
</evidence>
<keyword evidence="11 14" id="KW-0472">Membrane</keyword>
<feature type="domain" description="TonB-dependent receptor-like beta-barrel" evidence="19">
    <location>
        <begin position="264"/>
        <end position="709"/>
    </location>
</feature>
<dbReference type="InterPro" id="IPR010916">
    <property type="entry name" value="TonB_box_CS"/>
</dbReference>
<evidence type="ECO:0000256" key="16">
    <source>
        <dbReference type="RuleBase" id="RU003357"/>
    </source>
</evidence>
<keyword evidence="5" id="KW-0410">Iron transport</keyword>
<evidence type="ECO:0000259" key="20">
    <source>
        <dbReference type="Pfam" id="PF07715"/>
    </source>
</evidence>
<keyword evidence="10 15" id="KW-0798">TonB box</keyword>
<evidence type="ECO:0000256" key="17">
    <source>
        <dbReference type="SAM" id="MobiDB-lite"/>
    </source>
</evidence>
<dbReference type="InterPro" id="IPR000531">
    <property type="entry name" value="Beta-barrel_TonB"/>
</dbReference>
<dbReference type="NCBIfam" id="TIGR01783">
    <property type="entry name" value="TonB-siderophor"/>
    <property type="match status" value="1"/>
</dbReference>
<protein>
    <submittedName>
        <fullName evidence="21">TonB-dependent siderophore receptor</fullName>
    </submittedName>
</protein>
<dbReference type="PANTHER" id="PTHR32552">
    <property type="entry name" value="FERRICHROME IRON RECEPTOR-RELATED"/>
    <property type="match status" value="1"/>
</dbReference>
<keyword evidence="7 18" id="KW-0732">Signal</keyword>
<name>A0ABU6JRS6_9GAMM</name>
<keyword evidence="13 14" id="KW-0998">Cell outer membrane</keyword>
<evidence type="ECO:0000256" key="10">
    <source>
        <dbReference type="ARBA" id="ARBA00023077"/>
    </source>
</evidence>
<evidence type="ECO:0000313" key="22">
    <source>
        <dbReference type="Proteomes" id="UP001309705"/>
    </source>
</evidence>
<evidence type="ECO:0000256" key="14">
    <source>
        <dbReference type="PROSITE-ProRule" id="PRU01360"/>
    </source>
</evidence>
<keyword evidence="22" id="KW-1185">Reference proteome</keyword>
<keyword evidence="9" id="KW-0406">Ion transport</keyword>
<feature type="signal peptide" evidence="18">
    <location>
        <begin position="1"/>
        <end position="36"/>
    </location>
</feature>
<comment type="caution">
    <text evidence="21">The sequence shown here is derived from an EMBL/GenBank/DDBJ whole genome shotgun (WGS) entry which is preliminary data.</text>
</comment>
<dbReference type="Pfam" id="PF07715">
    <property type="entry name" value="Plug"/>
    <property type="match status" value="1"/>
</dbReference>
<evidence type="ECO:0000256" key="4">
    <source>
        <dbReference type="ARBA" id="ARBA00022452"/>
    </source>
</evidence>
<organism evidence="21 22">
    <name type="scientific">Brenneria populi</name>
    <dbReference type="NCBI Taxonomy" id="1505588"/>
    <lineage>
        <taxon>Bacteria</taxon>
        <taxon>Pseudomonadati</taxon>
        <taxon>Pseudomonadota</taxon>
        <taxon>Gammaproteobacteria</taxon>
        <taxon>Enterobacterales</taxon>
        <taxon>Pectobacteriaceae</taxon>
        <taxon>Brenneria</taxon>
    </lineage>
</organism>
<evidence type="ECO:0000256" key="6">
    <source>
        <dbReference type="ARBA" id="ARBA00022692"/>
    </source>
</evidence>
<dbReference type="InterPro" id="IPR037066">
    <property type="entry name" value="Plug_dom_sf"/>
</dbReference>
<comment type="similarity">
    <text evidence="2 14 16">Belongs to the TonB-dependent receptor family.</text>
</comment>
<evidence type="ECO:0000256" key="12">
    <source>
        <dbReference type="ARBA" id="ARBA00023170"/>
    </source>
</evidence>
<evidence type="ECO:0000256" key="18">
    <source>
        <dbReference type="SAM" id="SignalP"/>
    </source>
</evidence>
<dbReference type="Proteomes" id="UP001309705">
    <property type="component" value="Unassembled WGS sequence"/>
</dbReference>
<dbReference type="RefSeq" id="WP_327618278.1">
    <property type="nucleotide sequence ID" value="NZ_JAYWTM010000009.1"/>
</dbReference>
<gene>
    <name evidence="21" type="ORF">VSX58_11925</name>
</gene>
<evidence type="ECO:0000256" key="11">
    <source>
        <dbReference type="ARBA" id="ARBA00023136"/>
    </source>
</evidence>
<evidence type="ECO:0000256" key="7">
    <source>
        <dbReference type="ARBA" id="ARBA00022729"/>
    </source>
</evidence>
<reference evidence="21 22" key="1">
    <citation type="journal article" date="2017" name="Int. J. Syst. Evol. Microbiol.">
        <title>Brenneria populi subsp. brevivirga subsp. nov. isolated from symptomatic bark of Populus x euramericana canker, and description of Brenneria populi subsp. populi subsp. nov.</title>
        <authorList>
            <person name="Zheng M.H."/>
            <person name="Piao C.G."/>
            <person name="Xue H."/>
            <person name="Guo M.W."/>
            <person name="Li Y."/>
        </authorList>
    </citation>
    <scope>NUCLEOTIDE SEQUENCE [LARGE SCALE GENOMIC DNA]</scope>
    <source>
        <strain evidence="21 22">D9-5</strain>
    </source>
</reference>
<evidence type="ECO:0000256" key="9">
    <source>
        <dbReference type="ARBA" id="ARBA00023065"/>
    </source>
</evidence>
<dbReference type="CDD" id="cd01347">
    <property type="entry name" value="ligand_gated_channel"/>
    <property type="match status" value="1"/>
</dbReference>
<evidence type="ECO:0000256" key="5">
    <source>
        <dbReference type="ARBA" id="ARBA00022496"/>
    </source>
</evidence>
<comment type="subcellular location">
    <subcellularLocation>
        <location evidence="1 14">Cell outer membrane</location>
        <topology evidence="1 14">Multi-pass membrane protein</topology>
    </subcellularLocation>
</comment>
<accession>A0ABU6JRS6</accession>
<dbReference type="InterPro" id="IPR036942">
    <property type="entry name" value="Beta-barrel_TonB_sf"/>
</dbReference>
<dbReference type="PROSITE" id="PS52016">
    <property type="entry name" value="TONB_DEPENDENT_REC_3"/>
    <property type="match status" value="1"/>
</dbReference>
<sequence>MRCRVLAYNQAMTRFSLLLPSMFIFTAGFAPHSAHAQAASESDYAAPADPLDADGKKTAADPTGRDTIVVEANAAGDDNATTVARDSRAATKLNTPLIKTDRSVSVITRREMEQRGVQDTVEAVRYSAGVTTGPYGFDPRFDQIYIRGYSATTMGDYKDGLRQPYLNYGMFRTDPYSLERTEIVKGPVSVLYGAGTPAGIVNKVSKFADGSRIREAGILYGTKNRKQFAFDVADTLSDSGDLSYRLVGLAREGETNFDIADNRYFLQPSLTWTPSDRTSLTVYSLVQNSESDASVSAITDASGQVRPFRSSDPEYDHQKTRQQQVGYEFEHNFNNLVTFRQNLRYSHLNLHGQYLSVSHWTGTVAHRYPWEIRDELDVFQVDTQLEWAFDTGALSHTLLTGFDYTDIDSSVAYGYGAVDSAFDFDIANPSYGVSGPTGGYGYYQSNADLRQSGLYAMDQIALGNWHFTLGGRHTWVEQSRTGLYPSSGVPIDESLKKDAFTTQAGLLYAFDNGFSPFANYATSFEPVANRSASGDILAPTKGEQFELGMKYQPPGSNILLSATTYHLVEKNKPVLVDATALTYRALGEVTNKGVELEARADIADGWDIITAYTYAHSRITAGDDDGNSPAVTPEHAASLWVNHTFAASGLIPGLSAGAGLRYTGSNYTSTANTTKNDAAYYLDATLSYNFGAIVKKYDGLTVSLSARNIADHRDTVCNEGYCYLGQERNITASLKYRW</sequence>
<dbReference type="InterPro" id="IPR010105">
    <property type="entry name" value="TonB_sidphr_rcpt"/>
</dbReference>
<dbReference type="PANTHER" id="PTHR32552:SF68">
    <property type="entry name" value="FERRICHROME OUTER MEMBRANE TRANSPORTER_PHAGE RECEPTOR"/>
    <property type="match status" value="1"/>
</dbReference>
<feature type="domain" description="TonB-dependent receptor plug" evidence="20">
    <location>
        <begin position="97"/>
        <end position="200"/>
    </location>
</feature>
<evidence type="ECO:0000313" key="21">
    <source>
        <dbReference type="EMBL" id="MEC5343300.1"/>
    </source>
</evidence>
<evidence type="ECO:0000256" key="1">
    <source>
        <dbReference type="ARBA" id="ARBA00004571"/>
    </source>
</evidence>
<evidence type="ECO:0000256" key="3">
    <source>
        <dbReference type="ARBA" id="ARBA00022448"/>
    </source>
</evidence>
<keyword evidence="6 14" id="KW-0812">Transmembrane</keyword>
<dbReference type="Gene3D" id="2.170.130.10">
    <property type="entry name" value="TonB-dependent receptor, plug domain"/>
    <property type="match status" value="1"/>
</dbReference>
<evidence type="ECO:0000256" key="13">
    <source>
        <dbReference type="ARBA" id="ARBA00023237"/>
    </source>
</evidence>
<dbReference type="EMBL" id="JAYWTM010000009">
    <property type="protein sequence ID" value="MEC5343300.1"/>
    <property type="molecule type" value="Genomic_DNA"/>
</dbReference>
<dbReference type="InterPro" id="IPR012910">
    <property type="entry name" value="Plug_dom"/>
</dbReference>
<feature type="region of interest" description="Disordered" evidence="17">
    <location>
        <begin position="40"/>
        <end position="62"/>
    </location>
</feature>
<dbReference type="Gene3D" id="2.40.170.20">
    <property type="entry name" value="TonB-dependent receptor, beta-barrel domain"/>
    <property type="match status" value="1"/>
</dbReference>
<evidence type="ECO:0000259" key="19">
    <source>
        <dbReference type="Pfam" id="PF00593"/>
    </source>
</evidence>
<keyword evidence="4 14" id="KW-1134">Transmembrane beta strand</keyword>
<evidence type="ECO:0000256" key="8">
    <source>
        <dbReference type="ARBA" id="ARBA00023004"/>
    </source>
</evidence>